<dbReference type="GO" id="GO:0009733">
    <property type="term" value="P:response to auxin"/>
    <property type="evidence" value="ECO:0007669"/>
    <property type="project" value="InterPro"/>
</dbReference>
<gene>
    <name evidence="3" type="primary">LOC120261528</name>
</gene>
<protein>
    <submittedName>
        <fullName evidence="3">Auxin-responsive protein SAUR50-like</fullName>
    </submittedName>
</protein>
<evidence type="ECO:0000256" key="1">
    <source>
        <dbReference type="ARBA" id="ARBA00006974"/>
    </source>
</evidence>
<comment type="similarity">
    <text evidence="1">Belongs to the ARG7 family.</text>
</comment>
<proteinExistence type="inferred from homology"/>
<sequence length="121" mass="13804">MKMVSTMRLARIAKILGAHKQFRHQRLIGNSHEHHQGIITPVGFLPVYVGEEKERFVIPTAFLAHPLFKMLLEKAYMEYGFDQTSGLSLPCTVSIFQQVVSAVKCHHGQFDLENLVQELEN</sequence>
<accession>A0AB40BDH4</accession>
<dbReference type="GeneID" id="120261528"/>
<dbReference type="InterPro" id="IPR003676">
    <property type="entry name" value="SAUR_fam"/>
</dbReference>
<evidence type="ECO:0000313" key="2">
    <source>
        <dbReference type="Proteomes" id="UP001515500"/>
    </source>
</evidence>
<reference evidence="3" key="1">
    <citation type="submission" date="2025-08" db="UniProtKB">
        <authorList>
            <consortium name="RefSeq"/>
        </authorList>
    </citation>
    <scope>IDENTIFICATION</scope>
</reference>
<dbReference type="PANTHER" id="PTHR31374:SF28">
    <property type="entry name" value="SAUR-LIKE AUXIN-RESPONSIVE PROTEIN FAMILY"/>
    <property type="match status" value="1"/>
</dbReference>
<dbReference type="PANTHER" id="PTHR31374">
    <property type="entry name" value="AUXIN-INDUCED PROTEIN-LIKE-RELATED"/>
    <property type="match status" value="1"/>
</dbReference>
<evidence type="ECO:0000313" key="3">
    <source>
        <dbReference type="RefSeq" id="XP_039125381.1"/>
    </source>
</evidence>
<keyword evidence="2" id="KW-1185">Reference proteome</keyword>
<dbReference type="RefSeq" id="XP_039125381.1">
    <property type="nucleotide sequence ID" value="XM_039269447.1"/>
</dbReference>
<dbReference type="AlphaFoldDB" id="A0AB40BDH4"/>
<dbReference type="Proteomes" id="UP001515500">
    <property type="component" value="Chromosome 5"/>
</dbReference>
<name>A0AB40BDH4_DIOCR</name>
<organism evidence="2 3">
    <name type="scientific">Dioscorea cayennensis subsp. rotundata</name>
    <name type="common">White Guinea yam</name>
    <name type="synonym">Dioscorea rotundata</name>
    <dbReference type="NCBI Taxonomy" id="55577"/>
    <lineage>
        <taxon>Eukaryota</taxon>
        <taxon>Viridiplantae</taxon>
        <taxon>Streptophyta</taxon>
        <taxon>Embryophyta</taxon>
        <taxon>Tracheophyta</taxon>
        <taxon>Spermatophyta</taxon>
        <taxon>Magnoliopsida</taxon>
        <taxon>Liliopsida</taxon>
        <taxon>Dioscoreales</taxon>
        <taxon>Dioscoreaceae</taxon>
        <taxon>Dioscorea</taxon>
    </lineage>
</organism>
<dbReference type="Pfam" id="PF02519">
    <property type="entry name" value="Auxin_inducible"/>
    <property type="match status" value="1"/>
</dbReference>